<dbReference type="PANTHER" id="PTHR46382:SF1">
    <property type="entry name" value="PHOSPHATIDATE CYTIDYLYLTRANSFERASE"/>
    <property type="match status" value="1"/>
</dbReference>
<dbReference type="HOGENOM" id="CLU_037294_3_1_12"/>
<evidence type="ECO:0000256" key="12">
    <source>
        <dbReference type="ARBA" id="ARBA00022695"/>
    </source>
</evidence>
<keyword evidence="13 24" id="KW-1133">Transmembrane helix</keyword>
<dbReference type="Proteomes" id="UP000018680">
    <property type="component" value="Chromosome"/>
</dbReference>
<keyword evidence="26" id="KW-1185">Reference proteome</keyword>
<evidence type="ECO:0000256" key="7">
    <source>
        <dbReference type="ARBA" id="ARBA00019373"/>
    </source>
</evidence>
<evidence type="ECO:0000256" key="13">
    <source>
        <dbReference type="ARBA" id="ARBA00022989"/>
    </source>
</evidence>
<feature type="transmembrane region" description="Helical" evidence="24">
    <location>
        <begin position="227"/>
        <end position="249"/>
    </location>
</feature>
<dbReference type="GO" id="GO:0005886">
    <property type="term" value="C:plasma membrane"/>
    <property type="evidence" value="ECO:0007669"/>
    <property type="project" value="UniProtKB-SubCell"/>
</dbReference>
<name>V5WGP3_9SPIO</name>
<evidence type="ECO:0000313" key="26">
    <source>
        <dbReference type="Proteomes" id="UP000018680"/>
    </source>
</evidence>
<organism evidence="25 26">
    <name type="scientific">Salinispira pacifica</name>
    <dbReference type="NCBI Taxonomy" id="1307761"/>
    <lineage>
        <taxon>Bacteria</taxon>
        <taxon>Pseudomonadati</taxon>
        <taxon>Spirochaetota</taxon>
        <taxon>Spirochaetia</taxon>
        <taxon>Spirochaetales</taxon>
        <taxon>Spirochaetaceae</taxon>
        <taxon>Salinispira</taxon>
    </lineage>
</organism>
<gene>
    <name evidence="25" type="ORF">L21SP2_1325</name>
</gene>
<dbReference type="EMBL" id="CP006939">
    <property type="protein sequence ID" value="AHC14724.1"/>
    <property type="molecule type" value="Genomic_DNA"/>
</dbReference>
<evidence type="ECO:0000256" key="24">
    <source>
        <dbReference type="SAM" id="Phobius"/>
    </source>
</evidence>
<reference evidence="25 26" key="1">
    <citation type="journal article" date="2015" name="Stand. Genomic Sci.">
        <title>Complete genome sequence and description of Salinispira pacifica gen. nov., sp. nov., a novel spirochaete isolated form a hypersaline microbial mat.</title>
        <authorList>
            <person name="Ben Hania W."/>
            <person name="Joseph M."/>
            <person name="Schumann P."/>
            <person name="Bunk B."/>
            <person name="Fiebig A."/>
            <person name="Sproer C."/>
            <person name="Klenk H.P."/>
            <person name="Fardeau M.L."/>
            <person name="Spring S."/>
        </authorList>
    </citation>
    <scope>NUCLEOTIDE SEQUENCE [LARGE SCALE GENOMIC DNA]</scope>
    <source>
        <strain evidence="25 26">L21-RPul-D2</strain>
    </source>
</reference>
<evidence type="ECO:0000256" key="4">
    <source>
        <dbReference type="ARBA" id="ARBA00005189"/>
    </source>
</evidence>
<keyword evidence="12 25" id="KW-0548">Nucleotidyltransferase</keyword>
<keyword evidence="17" id="KW-1208">Phospholipid metabolism</keyword>
<evidence type="ECO:0000256" key="3">
    <source>
        <dbReference type="ARBA" id="ARBA00005119"/>
    </source>
</evidence>
<sequence>MNTENNTTEHRKPSRNLIQRVILFAVAVPVIILIIFLEADRFHWPLNLVLLLISVPSAFEAARLFGFNPRKSKPRTIGVFLSGLSLPLTSLLWVWGVIRTELLFPVYTGMVMSILFVQVFRQQHKVKKISPGIGKHLATLAYPGLLISHLIMISALPHATILYLTFIAGVFSNDTMAYVGGRLFGAKSSHPVAISPNKTMAGFLIGFLFSPVAVTLVYFLAPHAFPGGLHVAVIMGFLIGFTTIIGDLIESGLKRSAKIKDSGEAIPGRGGLLDSLDSILFTAPVFFYAYQILTGIWVL</sequence>
<proteinExistence type="inferred from homology"/>
<evidence type="ECO:0000256" key="6">
    <source>
        <dbReference type="ARBA" id="ARBA00012487"/>
    </source>
</evidence>
<evidence type="ECO:0000256" key="8">
    <source>
        <dbReference type="ARBA" id="ARBA00022475"/>
    </source>
</evidence>
<feature type="transmembrane region" description="Helical" evidence="24">
    <location>
        <begin position="45"/>
        <end position="65"/>
    </location>
</feature>
<comment type="subcellular location">
    <subcellularLocation>
        <location evidence="2">Cell membrane</location>
        <topology evidence="2">Multi-pass membrane protein</topology>
    </subcellularLocation>
</comment>
<evidence type="ECO:0000256" key="20">
    <source>
        <dbReference type="ARBA" id="ARBA00032253"/>
    </source>
</evidence>
<keyword evidence="9" id="KW-0444">Lipid biosynthesis</keyword>
<evidence type="ECO:0000256" key="22">
    <source>
        <dbReference type="ARBA" id="ARBA00032743"/>
    </source>
</evidence>
<keyword evidence="15 24" id="KW-0472">Membrane</keyword>
<evidence type="ECO:0000256" key="16">
    <source>
        <dbReference type="ARBA" id="ARBA00023209"/>
    </source>
</evidence>
<dbReference type="EC" id="2.7.7.41" evidence="6"/>
<evidence type="ECO:0000256" key="14">
    <source>
        <dbReference type="ARBA" id="ARBA00023098"/>
    </source>
</evidence>
<dbReference type="GO" id="GO:0016024">
    <property type="term" value="P:CDP-diacylglycerol biosynthetic process"/>
    <property type="evidence" value="ECO:0007669"/>
    <property type="project" value="TreeGrafter"/>
</dbReference>
<keyword evidence="10 25" id="KW-0808">Transferase</keyword>
<evidence type="ECO:0000256" key="18">
    <source>
        <dbReference type="ARBA" id="ARBA00029893"/>
    </source>
</evidence>
<dbReference type="GO" id="GO:0004605">
    <property type="term" value="F:phosphatidate cytidylyltransferase activity"/>
    <property type="evidence" value="ECO:0007669"/>
    <property type="project" value="UniProtKB-EC"/>
</dbReference>
<comment type="pathway">
    <text evidence="3">Phospholipid metabolism; CDP-diacylglycerol biosynthesis; CDP-diacylglycerol from sn-glycerol 3-phosphate: step 3/3.</text>
</comment>
<comment type="pathway">
    <text evidence="4">Lipid metabolism.</text>
</comment>
<dbReference type="RefSeq" id="WP_024267648.1">
    <property type="nucleotide sequence ID" value="NC_023035.1"/>
</dbReference>
<comment type="similarity">
    <text evidence="5">Belongs to the CDS family.</text>
</comment>
<evidence type="ECO:0000256" key="2">
    <source>
        <dbReference type="ARBA" id="ARBA00004651"/>
    </source>
</evidence>
<keyword evidence="16" id="KW-0594">Phospholipid biosynthesis</keyword>
<evidence type="ECO:0000256" key="10">
    <source>
        <dbReference type="ARBA" id="ARBA00022679"/>
    </source>
</evidence>
<evidence type="ECO:0000256" key="5">
    <source>
        <dbReference type="ARBA" id="ARBA00010185"/>
    </source>
</evidence>
<evidence type="ECO:0000256" key="19">
    <source>
        <dbReference type="ARBA" id="ARBA00031825"/>
    </source>
</evidence>
<dbReference type="STRING" id="1307761.L21SP2_1325"/>
<evidence type="ECO:0000256" key="1">
    <source>
        <dbReference type="ARBA" id="ARBA00001698"/>
    </source>
</evidence>
<feature type="transmembrane region" description="Helical" evidence="24">
    <location>
        <begin position="21"/>
        <end position="39"/>
    </location>
</feature>
<keyword evidence="8" id="KW-1003">Cell membrane</keyword>
<evidence type="ECO:0000256" key="17">
    <source>
        <dbReference type="ARBA" id="ARBA00023264"/>
    </source>
</evidence>
<evidence type="ECO:0000256" key="11">
    <source>
        <dbReference type="ARBA" id="ARBA00022692"/>
    </source>
</evidence>
<evidence type="ECO:0000256" key="9">
    <source>
        <dbReference type="ARBA" id="ARBA00022516"/>
    </source>
</evidence>
<feature type="transmembrane region" description="Helical" evidence="24">
    <location>
        <begin position="102"/>
        <end position="120"/>
    </location>
</feature>
<accession>V5WGP3</accession>
<dbReference type="KEGG" id="slr:L21SP2_1325"/>
<keyword evidence="14" id="KW-0443">Lipid metabolism</keyword>
<feature type="transmembrane region" description="Helical" evidence="24">
    <location>
        <begin position="77"/>
        <end position="96"/>
    </location>
</feature>
<comment type="catalytic activity">
    <reaction evidence="1">
        <text>a 1,2-diacyl-sn-glycero-3-phosphate + CTP + H(+) = a CDP-1,2-diacyl-sn-glycerol + diphosphate</text>
        <dbReference type="Rhea" id="RHEA:16229"/>
        <dbReference type="ChEBI" id="CHEBI:15378"/>
        <dbReference type="ChEBI" id="CHEBI:33019"/>
        <dbReference type="ChEBI" id="CHEBI:37563"/>
        <dbReference type="ChEBI" id="CHEBI:58332"/>
        <dbReference type="ChEBI" id="CHEBI:58608"/>
        <dbReference type="EC" id="2.7.7.41"/>
    </reaction>
</comment>
<dbReference type="Pfam" id="PF01148">
    <property type="entry name" value="CTP_transf_1"/>
    <property type="match status" value="1"/>
</dbReference>
<evidence type="ECO:0000256" key="21">
    <source>
        <dbReference type="ARBA" id="ARBA00032396"/>
    </source>
</evidence>
<evidence type="ECO:0000256" key="23">
    <source>
        <dbReference type="ARBA" id="ARBA00033406"/>
    </source>
</evidence>
<dbReference type="PANTHER" id="PTHR46382">
    <property type="entry name" value="PHOSPHATIDATE CYTIDYLYLTRANSFERASE"/>
    <property type="match status" value="1"/>
</dbReference>
<evidence type="ECO:0000313" key="25">
    <source>
        <dbReference type="EMBL" id="AHC14724.1"/>
    </source>
</evidence>
<dbReference type="AlphaFoldDB" id="V5WGP3"/>
<dbReference type="eggNOG" id="COG4589">
    <property type="taxonomic scope" value="Bacteria"/>
</dbReference>
<keyword evidence="11 24" id="KW-0812">Transmembrane</keyword>
<protein>
    <recommendedName>
        <fullName evidence="7">Phosphatidate cytidylyltransferase</fullName>
        <ecNumber evidence="6">2.7.7.41</ecNumber>
    </recommendedName>
    <alternativeName>
        <fullName evidence="20">CDP-DAG synthase</fullName>
    </alternativeName>
    <alternativeName>
        <fullName evidence="22">CDP-DG synthase</fullName>
    </alternativeName>
    <alternativeName>
        <fullName evidence="18">CDP-diacylglycerol synthase</fullName>
    </alternativeName>
    <alternativeName>
        <fullName evidence="21">CDP-diglyceride pyrophosphorylase</fullName>
    </alternativeName>
    <alternativeName>
        <fullName evidence="23">CDP-diglyceride synthase</fullName>
    </alternativeName>
    <alternativeName>
        <fullName evidence="19">CTP:phosphatidate cytidylyltransferase</fullName>
    </alternativeName>
</protein>
<feature type="transmembrane region" description="Helical" evidence="24">
    <location>
        <begin position="279"/>
        <end position="298"/>
    </location>
</feature>
<evidence type="ECO:0000256" key="15">
    <source>
        <dbReference type="ARBA" id="ARBA00023136"/>
    </source>
</evidence>
<feature type="transmembrane region" description="Helical" evidence="24">
    <location>
        <begin position="201"/>
        <end position="221"/>
    </location>
</feature>